<protein>
    <submittedName>
        <fullName evidence="1">Uncharacterized protein</fullName>
    </submittedName>
</protein>
<keyword evidence="2" id="KW-1185">Reference proteome</keyword>
<sequence>MLANPITETRANCEGIAYVVSRMEWYWQLSKLLLDENRNDGKSAGLQNELEKHVIGLYKTLLSYQMKSVYSYYRSRHAVFWRDIIKLDDWDSSLKTIQNAEDAIRQDAFTYNIEGIKGHFEKLVEAAKLQQKLLPDIYQSIQDQTAAQRDMQQEEKNEKCLADLRVTDPRGDKKRIEDIKGRLHRDSSNWILEHEDFQRWRNNDEARLL</sequence>
<dbReference type="Proteomes" id="UP001143856">
    <property type="component" value="Unassembled WGS sequence"/>
</dbReference>
<reference evidence="1" key="1">
    <citation type="submission" date="2022-10" db="EMBL/GenBank/DDBJ databases">
        <title>Genome Sequence of Xylaria curta.</title>
        <authorList>
            <person name="Buettner E."/>
        </authorList>
    </citation>
    <scope>NUCLEOTIDE SEQUENCE</scope>
    <source>
        <strain evidence="1">Babe10</strain>
    </source>
</reference>
<evidence type="ECO:0000313" key="2">
    <source>
        <dbReference type="Proteomes" id="UP001143856"/>
    </source>
</evidence>
<proteinExistence type="predicted"/>
<comment type="caution">
    <text evidence="1">The sequence shown here is derived from an EMBL/GenBank/DDBJ whole genome shotgun (WGS) entry which is preliminary data.</text>
</comment>
<name>A0ACC1MVX1_9PEZI</name>
<accession>A0ACC1MVX1</accession>
<organism evidence="1 2">
    <name type="scientific">Xylaria curta</name>
    <dbReference type="NCBI Taxonomy" id="42375"/>
    <lineage>
        <taxon>Eukaryota</taxon>
        <taxon>Fungi</taxon>
        <taxon>Dikarya</taxon>
        <taxon>Ascomycota</taxon>
        <taxon>Pezizomycotina</taxon>
        <taxon>Sordariomycetes</taxon>
        <taxon>Xylariomycetidae</taxon>
        <taxon>Xylariales</taxon>
        <taxon>Xylariaceae</taxon>
        <taxon>Xylaria</taxon>
    </lineage>
</organism>
<dbReference type="EMBL" id="JAPDGR010003464">
    <property type="protein sequence ID" value="KAJ2971142.1"/>
    <property type="molecule type" value="Genomic_DNA"/>
</dbReference>
<gene>
    <name evidence="1" type="ORF">NUW58_g9500</name>
</gene>
<evidence type="ECO:0000313" key="1">
    <source>
        <dbReference type="EMBL" id="KAJ2971142.1"/>
    </source>
</evidence>